<dbReference type="Proteomes" id="UP000323144">
    <property type="component" value="Chromosome"/>
</dbReference>
<dbReference type="EMBL" id="CP043026">
    <property type="protein sequence ID" value="QEH61906.1"/>
    <property type="molecule type" value="Genomic_DNA"/>
</dbReference>
<protein>
    <recommendedName>
        <fullName evidence="3">Lipoprotein</fullName>
    </recommendedName>
</protein>
<proteinExistence type="predicted"/>
<sequence>MKKILCLLTSINFSFFTTSTLISCQTMEVSKINDDYYKLYEHISKGLESINDFQNDKEVLSKFEQLKNDYDPKINVYDDKSDYNVLKEDDLFISFNLSKNFEKINKKKAHISIKITKLVNNVYVWDESFMLNEDITINFNLSSFDLIANSVNLNDGILTLKNTIDPIHLKVSGYKNLANLKFLYQDSGGYEISDLIDGEKELYELDIKEKDDEIVFLGKNNLVFTQLRKITIIEETENYIGWVEILINMEYKTEYMLSHKLVEELSENAKEIGISNNPKKKFEIKGKGNASILFSGLKEDEFVIENIKSNYIRPEWVTETEFRLNFEFNDDSAHFIKKLVILPKNLAYRALVITVTN</sequence>
<dbReference type="PROSITE" id="PS51257">
    <property type="entry name" value="PROKAR_LIPOPROTEIN"/>
    <property type="match status" value="1"/>
</dbReference>
<dbReference type="AlphaFoldDB" id="A0A5B9Y5B6"/>
<evidence type="ECO:0008006" key="3">
    <source>
        <dbReference type="Google" id="ProtNLM"/>
    </source>
</evidence>
<organism evidence="1 2">
    <name type="scientific">Spiroplasma chinense</name>
    <dbReference type="NCBI Taxonomy" id="216932"/>
    <lineage>
        <taxon>Bacteria</taxon>
        <taxon>Bacillati</taxon>
        <taxon>Mycoplasmatota</taxon>
        <taxon>Mollicutes</taxon>
        <taxon>Entomoplasmatales</taxon>
        <taxon>Spiroplasmataceae</taxon>
        <taxon>Spiroplasma</taxon>
    </lineage>
</organism>
<dbReference type="RefSeq" id="WP_166508283.1">
    <property type="nucleotide sequence ID" value="NZ_CP043026.1"/>
</dbReference>
<dbReference type="KEGG" id="schi:SCHIN_v1c07110"/>
<evidence type="ECO:0000313" key="2">
    <source>
        <dbReference type="Proteomes" id="UP000323144"/>
    </source>
</evidence>
<evidence type="ECO:0000313" key="1">
    <source>
        <dbReference type="EMBL" id="QEH61906.1"/>
    </source>
</evidence>
<accession>A0A5B9Y5B6</accession>
<reference evidence="1 2" key="1">
    <citation type="submission" date="2019-08" db="EMBL/GenBank/DDBJ databases">
        <title>Complete genome sequence of Spiroplasma chinense CCH (DSM 19755).</title>
        <authorList>
            <person name="Shen H.-Y."/>
            <person name="Lin Y.-C."/>
            <person name="Chou L."/>
            <person name="Kuo C.-H."/>
        </authorList>
    </citation>
    <scope>NUCLEOTIDE SEQUENCE [LARGE SCALE GENOMIC DNA]</scope>
    <source>
        <strain evidence="1 2">CCH</strain>
    </source>
</reference>
<keyword evidence="2" id="KW-1185">Reference proteome</keyword>
<name>A0A5B9Y5B6_9MOLU</name>
<gene>
    <name evidence="1" type="ORF">SCHIN_v1c07110</name>
</gene>